<accession>A0A2S8BPY8</accession>
<name>A0A2S8BPY8_9MYCO</name>
<reference evidence="2 3" key="1">
    <citation type="journal article" date="2017" name="Int. J. Syst. Evol. Microbiol.">
        <title>Mycobacterium talmoniae sp. nov., a slowly growing mycobacterium isolated from human respiratory samples.</title>
        <authorList>
            <person name="Davidson R.M."/>
            <person name="DeGroote M.A."/>
            <person name="Marola J.L."/>
            <person name="Buss S."/>
            <person name="Jones V."/>
            <person name="McNeil M.R."/>
            <person name="Freifeld A.G."/>
            <person name="Elaine Epperson L."/>
            <person name="Hasan N.A."/>
            <person name="Jackson M."/>
            <person name="Iwen P.C."/>
            <person name="Salfinger M."/>
            <person name="Strong M."/>
        </authorList>
    </citation>
    <scope>NUCLEOTIDE SEQUENCE [LARGE SCALE GENOMIC DNA]</scope>
    <source>
        <strain evidence="2 3">ATCC BAA-2683</strain>
    </source>
</reference>
<proteinExistence type="predicted"/>
<evidence type="ECO:0000256" key="1">
    <source>
        <dbReference type="SAM" id="Phobius"/>
    </source>
</evidence>
<protein>
    <submittedName>
        <fullName evidence="2">Uncharacterized protein</fullName>
    </submittedName>
</protein>
<sequence>MGAARQLSRRGFAQSAPRLVGRLSLVGDLLAACVVAMTAFGVGESHADVGELGPPPVESEIKQALMDFYNAGHPPDSTVDVQFVGPILVGHPEVHPNPPPQPWCVRCARPDQGASPMYPVEALVSVTTTQGLESSALPPSSFVHTTTVTYNGTPCPGETNAQYCPSYFFYRDGAGHWQVA</sequence>
<dbReference type="Proteomes" id="UP000238296">
    <property type="component" value="Unassembled WGS sequence"/>
</dbReference>
<organism evidence="2 3">
    <name type="scientific">Mycobacterium talmoniae</name>
    <dbReference type="NCBI Taxonomy" id="1858794"/>
    <lineage>
        <taxon>Bacteria</taxon>
        <taxon>Bacillati</taxon>
        <taxon>Actinomycetota</taxon>
        <taxon>Actinomycetes</taxon>
        <taxon>Mycobacteriales</taxon>
        <taxon>Mycobacteriaceae</taxon>
        <taxon>Mycobacterium</taxon>
    </lineage>
</organism>
<gene>
    <name evidence="2" type="ORF">C1Y40_01100</name>
</gene>
<keyword evidence="1" id="KW-0812">Transmembrane</keyword>
<keyword evidence="1" id="KW-0472">Membrane</keyword>
<dbReference type="EMBL" id="PPEA01000148">
    <property type="protein sequence ID" value="PQM48734.1"/>
    <property type="molecule type" value="Genomic_DNA"/>
</dbReference>
<evidence type="ECO:0000313" key="2">
    <source>
        <dbReference type="EMBL" id="PQM48734.1"/>
    </source>
</evidence>
<feature type="transmembrane region" description="Helical" evidence="1">
    <location>
        <begin position="20"/>
        <end position="42"/>
    </location>
</feature>
<dbReference type="AlphaFoldDB" id="A0A2S8BPY8"/>
<evidence type="ECO:0000313" key="3">
    <source>
        <dbReference type="Proteomes" id="UP000238296"/>
    </source>
</evidence>
<comment type="caution">
    <text evidence="2">The sequence shown here is derived from an EMBL/GenBank/DDBJ whole genome shotgun (WGS) entry which is preliminary data.</text>
</comment>
<keyword evidence="1" id="KW-1133">Transmembrane helix</keyword>